<name>L0AYG1_THEEQ</name>
<dbReference type="Pfam" id="PF04950">
    <property type="entry name" value="RIBIOP_C"/>
    <property type="match status" value="1"/>
</dbReference>
<dbReference type="GO" id="GO:0000479">
    <property type="term" value="P:endonucleolytic cleavage of tricistronic rRNA transcript (SSU-rRNA, 5.8S rRNA, LSU-rRNA)"/>
    <property type="evidence" value="ECO:0007669"/>
    <property type="project" value="TreeGrafter"/>
</dbReference>
<dbReference type="GO" id="GO:0034511">
    <property type="term" value="F:U3 snoRNA binding"/>
    <property type="evidence" value="ECO:0007669"/>
    <property type="project" value="TreeGrafter"/>
</dbReference>
<evidence type="ECO:0000256" key="1">
    <source>
        <dbReference type="ARBA" id="ARBA00038288"/>
    </source>
</evidence>
<dbReference type="STRING" id="1537102.L0AYG1"/>
<dbReference type="GO" id="GO:0000462">
    <property type="term" value="P:maturation of SSU-rRNA from tricistronic rRNA transcript (SSU-rRNA, 5.8S rRNA, LSU-rRNA)"/>
    <property type="evidence" value="ECO:0007669"/>
    <property type="project" value="TreeGrafter"/>
</dbReference>
<dbReference type="GO" id="GO:0005525">
    <property type="term" value="F:GTP binding"/>
    <property type="evidence" value="ECO:0007669"/>
    <property type="project" value="TreeGrafter"/>
</dbReference>
<dbReference type="SMART" id="SM01362">
    <property type="entry name" value="DUF663"/>
    <property type="match status" value="1"/>
</dbReference>
<evidence type="ECO:0000313" key="6">
    <source>
        <dbReference type="Proteomes" id="UP000031512"/>
    </source>
</evidence>
<dbReference type="GO" id="GO:0003924">
    <property type="term" value="F:GTPase activity"/>
    <property type="evidence" value="ECO:0007669"/>
    <property type="project" value="TreeGrafter"/>
</dbReference>
<dbReference type="VEuPathDB" id="PiroplasmaDB:BEWA_034630"/>
<feature type="domain" description="Ribosome biogenesis protein BMS1/TSR1 C-terminal" evidence="4">
    <location>
        <begin position="432"/>
        <end position="724"/>
    </location>
</feature>
<dbReference type="RefSeq" id="XP_004830271.1">
    <property type="nucleotide sequence ID" value="XM_004830214.1"/>
</dbReference>
<dbReference type="GeneID" id="15803269"/>
<dbReference type="InterPro" id="IPR039761">
    <property type="entry name" value="Bms1/Tsr1"/>
</dbReference>
<dbReference type="Proteomes" id="UP000031512">
    <property type="component" value="Chromosome 1"/>
</dbReference>
<dbReference type="Pfam" id="PF08142">
    <property type="entry name" value="AARP2CN"/>
    <property type="match status" value="1"/>
</dbReference>
<dbReference type="PANTHER" id="PTHR12858:SF1">
    <property type="entry name" value="PRE-RRNA-PROCESSING PROTEIN TSR1 HOMOLOG"/>
    <property type="match status" value="1"/>
</dbReference>
<reference evidence="5 6" key="1">
    <citation type="journal article" date="2012" name="BMC Genomics">
        <title>Comparative genomic analysis and phylogenetic position of Theileria equi.</title>
        <authorList>
            <person name="Kappmeyer L.S."/>
            <person name="Thiagarajan M."/>
            <person name="Herndon D.R."/>
            <person name="Ramsay J.D."/>
            <person name="Caler E."/>
            <person name="Djikeng A."/>
            <person name="Gillespie J.J."/>
            <person name="Lau A.O."/>
            <person name="Roalson E.H."/>
            <person name="Silva J.C."/>
            <person name="Silva M.G."/>
            <person name="Suarez C.E."/>
            <person name="Ueti M.W."/>
            <person name="Nene V.M."/>
            <person name="Mealey R.H."/>
            <person name="Knowles D.P."/>
            <person name="Brayton K.A."/>
        </authorList>
    </citation>
    <scope>NUCLEOTIDE SEQUENCE [LARGE SCALE GENOMIC DNA]</scope>
    <source>
        <strain evidence="5 6">WA</strain>
    </source>
</reference>
<feature type="compositionally biased region" description="Basic residues" evidence="2">
    <location>
        <begin position="1"/>
        <end position="24"/>
    </location>
</feature>
<sequence>MTIHRKVMKQRHKPFKNSKSKKAKIPQNPSQKTPVALGRKAKKVQIIAKNKALRASIREESPRNVFVIPFHENANPIEFITAALDFYSNHSPRQHNASKNGWFVSDPISLDSSITHSSSLRRLILYTCPRNLADVLYAASAADVLVCLFRGSSNTEPAFDEYGYKLLSTLRLQGLPTPVCVNLEAGLPGDRRPSSTLVRRYFHSEFGLDKKYTSVLVESDLRQVLSSIATVSLNQLSWRKDRGYMFSSNHSYDVNKSQLRLEGYVKGIGFSVHHPVHITSIGDFIINKIESLSDPCNTSTHNSSRMDVETVIEEQTEEIARELVAEVDCTNEGTSLESNGNGYDISNEQFENVFDKLTINRIPLNGNMEIDDSDSSIIDGADVPDLYPDGDSEISEDSEDMPLNENLDECNNAKKKIEFEHRDLEDLTFPDEVDTPVDVPARERFRKYRALKNIRTCVWDPYESLPPEYFQINEFENFRATMNESKAIVKRNCAKLNLSGSFIRLTLSNVSLEDYNKILGEDGTSKHPILLSTVLPLERKVSVLNFNVSRTPEGPDSVPSKTPLSLFCGFRRFPGKPIYSKTINVERGKRGLYERFFKRGDNCVASIYGMSISSPTPVIAINEAVDEEVIFGGNVSEADPSRIIIKRIILTGYPMRVHRKRAVVRYMFFNPSDIKYFKPAQLFTKRGLRGRILQSLGTHGHMKCIFSDFIVQDDIVCLALYKRVYPKWDARSWSNWI</sequence>
<dbReference type="OrthoDB" id="119302at2759"/>
<dbReference type="KEGG" id="beq:BEWA_034630"/>
<organism evidence="5 6">
    <name type="scientific">Theileria equi strain WA</name>
    <dbReference type="NCBI Taxonomy" id="1537102"/>
    <lineage>
        <taxon>Eukaryota</taxon>
        <taxon>Sar</taxon>
        <taxon>Alveolata</taxon>
        <taxon>Apicomplexa</taxon>
        <taxon>Aconoidasida</taxon>
        <taxon>Piroplasmida</taxon>
        <taxon>Theileriidae</taxon>
        <taxon>Theileria</taxon>
    </lineage>
</organism>
<dbReference type="SMART" id="SM00785">
    <property type="entry name" value="AARP2CN"/>
    <property type="match status" value="1"/>
</dbReference>
<comment type="similarity">
    <text evidence="1">Belongs to the TRAFAC class translation factor GTPase superfamily. Bms1-like GTPase family. TSR1 subfamily.</text>
</comment>
<keyword evidence="6" id="KW-1185">Reference proteome</keyword>
<dbReference type="AlphaFoldDB" id="L0AYG1"/>
<feature type="region of interest" description="Disordered" evidence="2">
    <location>
        <begin position="1"/>
        <end position="38"/>
    </location>
</feature>
<protein>
    <submittedName>
        <fullName evidence="5">Uncharacterized protein</fullName>
    </submittedName>
</protein>
<evidence type="ECO:0000256" key="2">
    <source>
        <dbReference type="SAM" id="MobiDB-lite"/>
    </source>
</evidence>
<dbReference type="eggNOG" id="KOG1980">
    <property type="taxonomic scope" value="Eukaryota"/>
</dbReference>
<feature type="domain" description="AARP2CN" evidence="3">
    <location>
        <begin position="220"/>
        <end position="296"/>
    </location>
</feature>
<dbReference type="GO" id="GO:0005634">
    <property type="term" value="C:nucleus"/>
    <property type="evidence" value="ECO:0007669"/>
    <property type="project" value="InterPro"/>
</dbReference>
<evidence type="ECO:0000259" key="4">
    <source>
        <dbReference type="SMART" id="SM01362"/>
    </source>
</evidence>
<dbReference type="PANTHER" id="PTHR12858">
    <property type="entry name" value="RIBOSOME BIOGENESIS PROTEIN"/>
    <property type="match status" value="1"/>
</dbReference>
<dbReference type="InterPro" id="IPR012948">
    <property type="entry name" value="AARP2CN"/>
</dbReference>
<proteinExistence type="inferred from homology"/>
<evidence type="ECO:0000313" key="5">
    <source>
        <dbReference type="EMBL" id="AFZ80605.1"/>
    </source>
</evidence>
<dbReference type="EMBL" id="CP001669">
    <property type="protein sequence ID" value="AFZ80605.1"/>
    <property type="molecule type" value="Genomic_DNA"/>
</dbReference>
<evidence type="ECO:0000259" key="3">
    <source>
        <dbReference type="SMART" id="SM00785"/>
    </source>
</evidence>
<dbReference type="InterPro" id="IPR007034">
    <property type="entry name" value="BMS1_TSR1_C"/>
</dbReference>
<accession>L0AYG1</accession>
<gene>
    <name evidence="5" type="ORF">BEWA_034630</name>
</gene>
<dbReference type="GO" id="GO:0030688">
    <property type="term" value="C:preribosome, small subunit precursor"/>
    <property type="evidence" value="ECO:0007669"/>
    <property type="project" value="TreeGrafter"/>
</dbReference>